<evidence type="ECO:0000313" key="2">
    <source>
        <dbReference type="Proteomes" id="UP001233999"/>
    </source>
</evidence>
<organism evidence="1 2">
    <name type="scientific">Diploptera punctata</name>
    <name type="common">Pacific beetle cockroach</name>
    <dbReference type="NCBI Taxonomy" id="6984"/>
    <lineage>
        <taxon>Eukaryota</taxon>
        <taxon>Metazoa</taxon>
        <taxon>Ecdysozoa</taxon>
        <taxon>Arthropoda</taxon>
        <taxon>Hexapoda</taxon>
        <taxon>Insecta</taxon>
        <taxon>Pterygota</taxon>
        <taxon>Neoptera</taxon>
        <taxon>Polyneoptera</taxon>
        <taxon>Dictyoptera</taxon>
        <taxon>Blattodea</taxon>
        <taxon>Blaberoidea</taxon>
        <taxon>Blaberidae</taxon>
        <taxon>Diplopterinae</taxon>
        <taxon>Diploptera</taxon>
    </lineage>
</organism>
<dbReference type="Proteomes" id="UP001233999">
    <property type="component" value="Unassembled WGS sequence"/>
</dbReference>
<gene>
    <name evidence="1" type="ORF">L9F63_009797</name>
</gene>
<reference evidence="1" key="2">
    <citation type="submission" date="2023-05" db="EMBL/GenBank/DDBJ databases">
        <authorList>
            <person name="Fouks B."/>
        </authorList>
    </citation>
    <scope>NUCLEOTIDE SEQUENCE</scope>
    <source>
        <strain evidence="1">Stay&amp;Tobe</strain>
        <tissue evidence="1">Testes</tissue>
    </source>
</reference>
<sequence>TNNYGNNFFRCLNVGLVVTVIANSHSQSSSLAAAPIEVSSYCLLCNNQQLDRICSTTTELYFIFTKQERPDHSEDRTQILEPEAGLNLVERINSSTFLVEHSINRSENFLTQCTLKRHGIESLAKCVSVVERFNTFAFNVRIAFHLNRVEVQNSHNSLAHYVKNRPGIHSMLRWEIPKILNYEILNYRTQQLDDNDSINLYADPLKLDRIPNNLSYFERPRIRLMYVLLRISNYSRRSSATQPQKYITRNNVPHRQELDRTCSMTTERKTLYILKLPALIENRSDLVKTERQELDLARGVSIQNYRKTCLD</sequence>
<dbReference type="EMBL" id="JASPKZ010000464">
    <property type="protein sequence ID" value="KAJ9599897.1"/>
    <property type="molecule type" value="Genomic_DNA"/>
</dbReference>
<keyword evidence="2" id="KW-1185">Reference proteome</keyword>
<evidence type="ECO:0000313" key="1">
    <source>
        <dbReference type="EMBL" id="KAJ9599897.1"/>
    </source>
</evidence>
<feature type="non-terminal residue" evidence="1">
    <location>
        <position position="311"/>
    </location>
</feature>
<feature type="non-terminal residue" evidence="1">
    <location>
        <position position="1"/>
    </location>
</feature>
<reference evidence="1" key="1">
    <citation type="journal article" date="2023" name="IScience">
        <title>Live-bearing cockroach genome reveals convergent evolutionary mechanisms linked to viviparity in insects and beyond.</title>
        <authorList>
            <person name="Fouks B."/>
            <person name="Harrison M.C."/>
            <person name="Mikhailova A.A."/>
            <person name="Marchal E."/>
            <person name="English S."/>
            <person name="Carruthers M."/>
            <person name="Jennings E.C."/>
            <person name="Chiamaka E.L."/>
            <person name="Frigard R.A."/>
            <person name="Pippel M."/>
            <person name="Attardo G.M."/>
            <person name="Benoit J.B."/>
            <person name="Bornberg-Bauer E."/>
            <person name="Tobe S.S."/>
        </authorList>
    </citation>
    <scope>NUCLEOTIDE SEQUENCE</scope>
    <source>
        <strain evidence="1">Stay&amp;Tobe</strain>
    </source>
</reference>
<name>A0AAD8AKL2_DIPPU</name>
<dbReference type="AlphaFoldDB" id="A0AAD8AKL2"/>
<protein>
    <submittedName>
        <fullName evidence="1">Uncharacterized protein</fullName>
    </submittedName>
</protein>
<accession>A0AAD8AKL2</accession>
<comment type="caution">
    <text evidence="1">The sequence shown here is derived from an EMBL/GenBank/DDBJ whole genome shotgun (WGS) entry which is preliminary data.</text>
</comment>
<proteinExistence type="predicted"/>